<comment type="caution">
    <text evidence="4">The sequence shown here is derived from an EMBL/GenBank/DDBJ whole genome shotgun (WGS) entry which is preliminary data.</text>
</comment>
<accession>A0A9D4IL95</accession>
<feature type="chain" id="PRO_5038780787" evidence="3">
    <location>
        <begin position="20"/>
        <end position="123"/>
    </location>
</feature>
<reference evidence="4" key="1">
    <citation type="journal article" date="2019" name="bioRxiv">
        <title>The Genome of the Zebra Mussel, Dreissena polymorpha: A Resource for Invasive Species Research.</title>
        <authorList>
            <person name="McCartney M.A."/>
            <person name="Auch B."/>
            <person name="Kono T."/>
            <person name="Mallez S."/>
            <person name="Zhang Y."/>
            <person name="Obille A."/>
            <person name="Becker A."/>
            <person name="Abrahante J.E."/>
            <person name="Garbe J."/>
            <person name="Badalamenti J.P."/>
            <person name="Herman A."/>
            <person name="Mangelson H."/>
            <person name="Liachko I."/>
            <person name="Sullivan S."/>
            <person name="Sone E.D."/>
            <person name="Koren S."/>
            <person name="Silverstein K.A.T."/>
            <person name="Beckman K.B."/>
            <person name="Gohl D.M."/>
        </authorList>
    </citation>
    <scope>NUCLEOTIDE SEQUENCE</scope>
    <source>
        <strain evidence="4">Duluth1</strain>
        <tissue evidence="4">Whole animal</tissue>
    </source>
</reference>
<evidence type="ECO:0000256" key="2">
    <source>
        <dbReference type="SAM" id="Phobius"/>
    </source>
</evidence>
<sequence>MRVFLIGLCVFSTVLMSTAIDAYYGMPTYGSYGGGAAISPLGYGYGGGFGGGLGGAGGGSGGMGGIFNILIFLFVFIIIINVLFGGAGGFGGLGGSGSSGKSGSKYIGGSNYGDDFSHSNYKK</sequence>
<dbReference type="AlphaFoldDB" id="A0A9D4IL95"/>
<evidence type="ECO:0000256" key="3">
    <source>
        <dbReference type="SAM" id="SignalP"/>
    </source>
</evidence>
<dbReference type="EMBL" id="JAIWYP010000009">
    <property type="protein sequence ID" value="KAH3775668.1"/>
    <property type="molecule type" value="Genomic_DNA"/>
</dbReference>
<gene>
    <name evidence="4" type="ORF">DPMN_177074</name>
</gene>
<keyword evidence="2" id="KW-0812">Transmembrane</keyword>
<feature type="signal peptide" evidence="3">
    <location>
        <begin position="1"/>
        <end position="19"/>
    </location>
</feature>
<protein>
    <submittedName>
        <fullName evidence="4">Uncharacterized protein</fullName>
    </submittedName>
</protein>
<keyword evidence="5" id="KW-1185">Reference proteome</keyword>
<name>A0A9D4IL95_DREPO</name>
<feature type="transmembrane region" description="Helical" evidence="2">
    <location>
        <begin position="69"/>
        <end position="93"/>
    </location>
</feature>
<reference evidence="4" key="2">
    <citation type="submission" date="2020-11" db="EMBL/GenBank/DDBJ databases">
        <authorList>
            <person name="McCartney M.A."/>
            <person name="Auch B."/>
            <person name="Kono T."/>
            <person name="Mallez S."/>
            <person name="Becker A."/>
            <person name="Gohl D.M."/>
            <person name="Silverstein K.A.T."/>
            <person name="Koren S."/>
            <person name="Bechman K.B."/>
            <person name="Herman A."/>
            <person name="Abrahante J.E."/>
            <person name="Garbe J."/>
        </authorList>
    </citation>
    <scope>NUCLEOTIDE SEQUENCE</scope>
    <source>
        <strain evidence="4">Duluth1</strain>
        <tissue evidence="4">Whole animal</tissue>
    </source>
</reference>
<organism evidence="4 5">
    <name type="scientific">Dreissena polymorpha</name>
    <name type="common">Zebra mussel</name>
    <name type="synonym">Mytilus polymorpha</name>
    <dbReference type="NCBI Taxonomy" id="45954"/>
    <lineage>
        <taxon>Eukaryota</taxon>
        <taxon>Metazoa</taxon>
        <taxon>Spiralia</taxon>
        <taxon>Lophotrochozoa</taxon>
        <taxon>Mollusca</taxon>
        <taxon>Bivalvia</taxon>
        <taxon>Autobranchia</taxon>
        <taxon>Heteroconchia</taxon>
        <taxon>Euheterodonta</taxon>
        <taxon>Imparidentia</taxon>
        <taxon>Neoheterodontei</taxon>
        <taxon>Myida</taxon>
        <taxon>Dreissenoidea</taxon>
        <taxon>Dreissenidae</taxon>
        <taxon>Dreissena</taxon>
    </lineage>
</organism>
<keyword evidence="3" id="KW-0732">Signal</keyword>
<proteinExistence type="predicted"/>
<dbReference type="Proteomes" id="UP000828390">
    <property type="component" value="Unassembled WGS sequence"/>
</dbReference>
<keyword evidence="2" id="KW-1133">Transmembrane helix</keyword>
<evidence type="ECO:0000313" key="5">
    <source>
        <dbReference type="Proteomes" id="UP000828390"/>
    </source>
</evidence>
<feature type="compositionally biased region" description="Low complexity" evidence="1">
    <location>
        <begin position="101"/>
        <end position="113"/>
    </location>
</feature>
<feature type="region of interest" description="Disordered" evidence="1">
    <location>
        <begin position="95"/>
        <end position="123"/>
    </location>
</feature>
<evidence type="ECO:0000256" key="1">
    <source>
        <dbReference type="SAM" id="MobiDB-lite"/>
    </source>
</evidence>
<keyword evidence="2" id="KW-0472">Membrane</keyword>
<evidence type="ECO:0000313" key="4">
    <source>
        <dbReference type="EMBL" id="KAH3775668.1"/>
    </source>
</evidence>